<sequence length="53" mass="5568">MIKYDEKTYKAVKVAGAANIAIGTITIVMGVTLGVISIVCGSNLLSKKKNLID</sequence>
<dbReference type="STRING" id="1121316.SAMN02745207_02036"/>
<dbReference type="RefSeq" id="WP_200801464.1">
    <property type="nucleotide sequence ID" value="NZ_FQXM01000010.1"/>
</dbReference>
<accession>A0A1M5V2Z2</accession>
<name>A0A1M5V2Z2_9CLOT</name>
<dbReference type="AlphaFoldDB" id="A0A1M5V2Z2"/>
<feature type="transmembrane region" description="Helical" evidence="1">
    <location>
        <begin position="20"/>
        <end position="45"/>
    </location>
</feature>
<keyword evidence="1" id="KW-0812">Transmembrane</keyword>
<organism evidence="2 3">
    <name type="scientific">Clostridium grantii DSM 8605</name>
    <dbReference type="NCBI Taxonomy" id="1121316"/>
    <lineage>
        <taxon>Bacteria</taxon>
        <taxon>Bacillati</taxon>
        <taxon>Bacillota</taxon>
        <taxon>Clostridia</taxon>
        <taxon>Eubacteriales</taxon>
        <taxon>Clostridiaceae</taxon>
        <taxon>Clostridium</taxon>
    </lineage>
</organism>
<proteinExistence type="predicted"/>
<dbReference type="Proteomes" id="UP000184447">
    <property type="component" value="Unassembled WGS sequence"/>
</dbReference>
<evidence type="ECO:0000313" key="2">
    <source>
        <dbReference type="EMBL" id="SHH69637.1"/>
    </source>
</evidence>
<reference evidence="2 3" key="1">
    <citation type="submission" date="2016-11" db="EMBL/GenBank/DDBJ databases">
        <authorList>
            <person name="Jaros S."/>
            <person name="Januszkiewicz K."/>
            <person name="Wedrychowicz H."/>
        </authorList>
    </citation>
    <scope>NUCLEOTIDE SEQUENCE [LARGE SCALE GENOMIC DNA]</scope>
    <source>
        <strain evidence="2 3">DSM 8605</strain>
    </source>
</reference>
<evidence type="ECO:0000313" key="3">
    <source>
        <dbReference type="Proteomes" id="UP000184447"/>
    </source>
</evidence>
<protein>
    <submittedName>
        <fullName evidence="2">Uncharacterized protein</fullName>
    </submittedName>
</protein>
<gene>
    <name evidence="2" type="ORF">SAMN02745207_02036</name>
</gene>
<dbReference type="EMBL" id="FQXM01000010">
    <property type="protein sequence ID" value="SHH69637.1"/>
    <property type="molecule type" value="Genomic_DNA"/>
</dbReference>
<keyword evidence="1" id="KW-1133">Transmembrane helix</keyword>
<keyword evidence="1" id="KW-0472">Membrane</keyword>
<keyword evidence="3" id="KW-1185">Reference proteome</keyword>
<evidence type="ECO:0000256" key="1">
    <source>
        <dbReference type="SAM" id="Phobius"/>
    </source>
</evidence>